<protein>
    <submittedName>
        <fullName evidence="1">Uncharacterized protein</fullName>
    </submittedName>
</protein>
<proteinExistence type="predicted"/>
<organism evidence="1 2">
    <name type="scientific">Bacteroides fragilis str. 3988T(B)14</name>
    <dbReference type="NCBI Taxonomy" id="1339315"/>
    <lineage>
        <taxon>Bacteria</taxon>
        <taxon>Pseudomonadati</taxon>
        <taxon>Bacteroidota</taxon>
        <taxon>Bacteroidia</taxon>
        <taxon>Bacteroidales</taxon>
        <taxon>Bacteroidaceae</taxon>
        <taxon>Bacteroides</taxon>
    </lineage>
</organism>
<comment type="caution">
    <text evidence="1">The sequence shown here is derived from an EMBL/GenBank/DDBJ whole genome shotgun (WGS) entry which is preliminary data.</text>
</comment>
<reference evidence="1 2" key="1">
    <citation type="submission" date="2014-02" db="EMBL/GenBank/DDBJ databases">
        <authorList>
            <person name="Sears C."/>
            <person name="Carroll K."/>
            <person name="Sack B.R."/>
            <person name="Qadri F."/>
            <person name="Myers L.L."/>
            <person name="Chung G.-T."/>
            <person name="Escheverria P."/>
            <person name="Fraser C.M."/>
            <person name="Sadzewicz L."/>
            <person name="Shefchek K.A."/>
            <person name="Tallon L."/>
            <person name="Das S.P."/>
            <person name="Daugherty S."/>
            <person name="Mongodin E.F."/>
        </authorList>
    </citation>
    <scope>NUCLEOTIDE SEQUENCE [LARGE SCALE GENOMIC DNA]</scope>
    <source>
        <strain evidence="2">3988T(B)14</strain>
    </source>
</reference>
<dbReference type="AlphaFoldDB" id="A0A015W7E0"/>
<sequence>MISRFSICTLFLSFRLFAFRVHSEQFYLLSSFEEFAPNFN</sequence>
<dbReference type="Proteomes" id="UP000020529">
    <property type="component" value="Unassembled WGS sequence"/>
</dbReference>
<dbReference type="PATRIC" id="fig|1339315.3.peg.615"/>
<dbReference type="EMBL" id="JGCY01000159">
    <property type="protein sequence ID" value="EXY76415.1"/>
    <property type="molecule type" value="Genomic_DNA"/>
</dbReference>
<evidence type="ECO:0000313" key="2">
    <source>
        <dbReference type="Proteomes" id="UP000020529"/>
    </source>
</evidence>
<gene>
    <name evidence="1" type="ORF">M124_4701</name>
</gene>
<name>A0A015W7E0_BACFG</name>
<evidence type="ECO:0000313" key="1">
    <source>
        <dbReference type="EMBL" id="EXY76415.1"/>
    </source>
</evidence>
<accession>A0A015W7E0</accession>